<evidence type="ECO:0000259" key="2">
    <source>
        <dbReference type="Pfam" id="PF00668"/>
    </source>
</evidence>
<feature type="domain" description="Condensation" evidence="2">
    <location>
        <begin position="73"/>
        <end position="393"/>
    </location>
</feature>
<feature type="domain" description="AMP-dependent synthetase/ligase" evidence="1">
    <location>
        <begin position="543"/>
        <end position="726"/>
    </location>
</feature>
<evidence type="ECO:0000259" key="1">
    <source>
        <dbReference type="Pfam" id="PF00501"/>
    </source>
</evidence>
<comment type="caution">
    <text evidence="3">The sequence shown here is derived from an EMBL/GenBank/DDBJ whole genome shotgun (WGS) entry which is preliminary data.</text>
</comment>
<protein>
    <submittedName>
        <fullName evidence="3">Non-ribosomal peptide synthetase component F</fullName>
    </submittedName>
</protein>
<feature type="domain" description="AMP-dependent synthetase/ligase" evidence="1">
    <location>
        <begin position="416"/>
        <end position="505"/>
    </location>
</feature>
<dbReference type="RefSeq" id="WP_182836482.1">
    <property type="nucleotide sequence ID" value="NZ_BAAABQ010000065.1"/>
</dbReference>
<dbReference type="SUPFAM" id="SSF56801">
    <property type="entry name" value="Acetyl-CoA synthetase-like"/>
    <property type="match status" value="1"/>
</dbReference>
<dbReference type="InterPro" id="IPR000873">
    <property type="entry name" value="AMP-dep_synth/lig_dom"/>
</dbReference>
<dbReference type="Gene3D" id="3.30.559.10">
    <property type="entry name" value="Chloramphenicol acetyltransferase-like domain"/>
    <property type="match status" value="1"/>
</dbReference>
<evidence type="ECO:0000313" key="4">
    <source>
        <dbReference type="Proteomes" id="UP000517916"/>
    </source>
</evidence>
<gene>
    <name evidence="3" type="ORF">BC739_001156</name>
</gene>
<dbReference type="SUPFAM" id="SSF52777">
    <property type="entry name" value="CoA-dependent acyltransferases"/>
    <property type="match status" value="2"/>
</dbReference>
<dbReference type="PANTHER" id="PTHR45527">
    <property type="entry name" value="NONRIBOSOMAL PEPTIDE SYNTHETASE"/>
    <property type="match status" value="1"/>
</dbReference>
<reference evidence="3 4" key="1">
    <citation type="submission" date="2020-08" db="EMBL/GenBank/DDBJ databases">
        <title>Genomic Encyclopedia of Archaeal and Bacterial Type Strains, Phase II (KMG-II): from individual species to whole genera.</title>
        <authorList>
            <person name="Goeker M."/>
        </authorList>
    </citation>
    <scope>NUCLEOTIDE SEQUENCE [LARGE SCALE GENOMIC DNA]</scope>
    <source>
        <strain evidence="3 4">DSM 43850</strain>
    </source>
</reference>
<proteinExistence type="predicted"/>
<dbReference type="EMBL" id="JACJID010000001">
    <property type="protein sequence ID" value="MBA8923959.1"/>
    <property type="molecule type" value="Genomic_DNA"/>
</dbReference>
<dbReference type="InterPro" id="IPR001242">
    <property type="entry name" value="Condensation_dom"/>
</dbReference>
<organism evidence="3 4">
    <name type="scientific">Kutzneria viridogrisea</name>
    <dbReference type="NCBI Taxonomy" id="47990"/>
    <lineage>
        <taxon>Bacteria</taxon>
        <taxon>Bacillati</taxon>
        <taxon>Actinomycetota</taxon>
        <taxon>Actinomycetes</taxon>
        <taxon>Pseudonocardiales</taxon>
        <taxon>Pseudonocardiaceae</taxon>
        <taxon>Kutzneria</taxon>
    </lineage>
</organism>
<dbReference type="Proteomes" id="UP000517916">
    <property type="component" value="Unassembled WGS sequence"/>
</dbReference>
<keyword evidence="4" id="KW-1185">Reference proteome</keyword>
<dbReference type="InterPro" id="IPR023213">
    <property type="entry name" value="CAT-like_dom_sf"/>
</dbReference>
<evidence type="ECO:0000313" key="3">
    <source>
        <dbReference type="EMBL" id="MBA8923959.1"/>
    </source>
</evidence>
<dbReference type="PANTHER" id="PTHR45527:SF1">
    <property type="entry name" value="FATTY ACID SYNTHASE"/>
    <property type="match status" value="1"/>
</dbReference>
<dbReference type="InterPro" id="IPR042099">
    <property type="entry name" value="ANL_N_sf"/>
</dbReference>
<accession>A0ABR6BAR3</accession>
<dbReference type="Gene3D" id="3.40.50.12780">
    <property type="entry name" value="N-terminal domain of ligase-like"/>
    <property type="match status" value="1"/>
</dbReference>
<dbReference type="Pfam" id="PF00501">
    <property type="entry name" value="AMP-binding"/>
    <property type="match status" value="2"/>
</dbReference>
<sequence>MFPLSRTRLRLWQLAGCDQGSIAFRLYGPLDLDVVRAALRDVVVRHELLHADGRLIAGTDLDLLELRCSRWQLPAALSAASHEPFDLSRQQPLRVRIHTLSAEEHVLLLVLHGGTGWQFGPVLADLATAYAARSAGRVPNWAPVPVAAVDRVPQPRRLRYWSDTLAGLPEELPLPTDHPRPHMPGHRRGQVEFAFDPELAEVARAWGTTPFTVVQAGLAALLFRLGAGEDLPLGTVIAAEHDEFSGNALVLRTDVGGDPVFRELVRRVHEANGAAFAHRHVPFADVVDTVNPTRSAARHPLFQVLLVQDGGAERALPLPGLTVRGEPIGDQAAGVDLGLRFAASGEAVLCYRADLFERDTAEALVRRLLRLLDQALSDPDVRIGQLDLLEPGELHVLADWAETGSAAPQTTLPDLFERQVWLGPDSIALSCQGRDTTYAELNVRANQVAHRLLLHGIGPEDVVALALPRGPELVVAVLGVLKAGAAHLVLDPAQDVPPDVAHVLTAGDVPTEPGSAPVGNPRRRLHPQHPAYLIRAAGRGETVVVPHAGIADLAESTRTWWCLEPDSRVLQYSPPTQDGYVVELVAALLTGARLVLAPAERLAPGRALTELLAEQQVTHLVLPPAALAALPDGAVPEAAVVAVSGEGCRPEVLRRWATGRRVVTCYGGTETTACATMSDPLEDGAVAGIGRPAFGRRVYVLDGALRRVPIGVPGELYVAGGLARGYQGEPGLTAQRFVPDPFGEPGSRMYRTGDLVRWLGDGSLQYLERVDERAQVRGFRLQLGRIESTLHTEPADSPAR</sequence>
<dbReference type="Gene3D" id="3.30.559.30">
    <property type="entry name" value="Nonribosomal peptide synthetase, condensation domain"/>
    <property type="match status" value="1"/>
</dbReference>
<dbReference type="Pfam" id="PF00668">
    <property type="entry name" value="Condensation"/>
    <property type="match status" value="1"/>
</dbReference>
<name>A0ABR6BAR3_9PSEU</name>